<dbReference type="GO" id="GO:0004399">
    <property type="term" value="F:histidinol dehydrogenase activity"/>
    <property type="evidence" value="ECO:0007669"/>
    <property type="project" value="UniProtKB-UniRule"/>
</dbReference>
<feature type="binding site" evidence="12 16">
    <location>
        <position position="359"/>
    </location>
    <ligand>
        <name>substrate</name>
    </ligand>
</feature>
<feature type="binding site" evidence="12 15">
    <location>
        <position position="125"/>
    </location>
    <ligand>
        <name>NAD(+)</name>
        <dbReference type="ChEBI" id="CHEBI:57540"/>
    </ligand>
</feature>
<comment type="cofactor">
    <cofactor evidence="12 17">
        <name>Zn(2+)</name>
        <dbReference type="ChEBI" id="CHEBI:29105"/>
    </cofactor>
    <text evidence="12 17">Binds 1 zinc ion per subunit.</text>
</comment>
<feature type="binding site" evidence="12 15">
    <location>
        <position position="187"/>
    </location>
    <ligand>
        <name>NAD(+)</name>
        <dbReference type="ChEBI" id="CHEBI:57540"/>
    </ligand>
</feature>
<feature type="binding site" evidence="12 16">
    <location>
        <position position="413"/>
    </location>
    <ligand>
        <name>substrate</name>
    </ligand>
</feature>
<feature type="binding site" evidence="12 16">
    <location>
        <position position="261"/>
    </location>
    <ligand>
        <name>substrate</name>
    </ligand>
</feature>
<dbReference type="PIRSF" id="PIRSF000099">
    <property type="entry name" value="Histidinol_dh"/>
    <property type="match status" value="1"/>
</dbReference>
<feature type="binding site" evidence="12 16">
    <location>
        <position position="258"/>
    </location>
    <ligand>
        <name>substrate</name>
    </ligand>
</feature>
<dbReference type="EC" id="1.1.1.23" evidence="4 12"/>
<feature type="binding site" evidence="12 17">
    <location>
        <position position="261"/>
    </location>
    <ligand>
        <name>Zn(2+)</name>
        <dbReference type="ChEBI" id="CHEBI:29105"/>
    </ligand>
</feature>
<evidence type="ECO:0000256" key="17">
    <source>
        <dbReference type="PIRSR" id="PIRSR000099-4"/>
    </source>
</evidence>
<evidence type="ECO:0000313" key="19">
    <source>
        <dbReference type="EMBL" id="PIS07874.1"/>
    </source>
</evidence>
<evidence type="ECO:0000256" key="8">
    <source>
        <dbReference type="ARBA" id="ARBA00023002"/>
    </source>
</evidence>
<evidence type="ECO:0000256" key="12">
    <source>
        <dbReference type="HAMAP-Rule" id="MF_01024"/>
    </source>
</evidence>
<evidence type="ECO:0000256" key="9">
    <source>
        <dbReference type="ARBA" id="ARBA00023027"/>
    </source>
</evidence>
<dbReference type="Proteomes" id="UP000231382">
    <property type="component" value="Unassembled WGS sequence"/>
</dbReference>
<dbReference type="InterPro" id="IPR016161">
    <property type="entry name" value="Ald_DH/histidinol_DH"/>
</dbReference>
<dbReference type="Gene3D" id="1.20.5.1300">
    <property type="match status" value="1"/>
</dbReference>
<dbReference type="GO" id="GO:0008270">
    <property type="term" value="F:zinc ion binding"/>
    <property type="evidence" value="ECO:0007669"/>
    <property type="project" value="UniProtKB-UniRule"/>
</dbReference>
<feature type="binding site" evidence="12 16">
    <location>
        <position position="418"/>
    </location>
    <ligand>
        <name>substrate</name>
    </ligand>
</feature>
<comment type="pathway">
    <text evidence="2 12">Amino-acid biosynthesis; L-histidine biosynthesis; L-histidine from 5-phospho-alpha-D-ribose 1-diphosphate: step 9/9.</text>
</comment>
<dbReference type="InterPro" id="IPR022695">
    <property type="entry name" value="Histidinol_DH_monofunct"/>
</dbReference>
<feature type="binding site" evidence="12 15">
    <location>
        <position position="210"/>
    </location>
    <ligand>
        <name>NAD(+)</name>
        <dbReference type="ChEBI" id="CHEBI:57540"/>
    </ligand>
</feature>
<feature type="active site" description="Proton acceptor" evidence="12 14">
    <location>
        <position position="325"/>
    </location>
</feature>
<dbReference type="UniPathway" id="UPA00031">
    <property type="reaction ID" value="UER00014"/>
</dbReference>
<evidence type="ECO:0000313" key="20">
    <source>
        <dbReference type="Proteomes" id="UP000231382"/>
    </source>
</evidence>
<proteinExistence type="inferred from homology"/>
<dbReference type="InterPro" id="IPR012131">
    <property type="entry name" value="Hstdl_DH"/>
</dbReference>
<dbReference type="Pfam" id="PF00815">
    <property type="entry name" value="Histidinol_dh"/>
    <property type="match status" value="1"/>
</dbReference>
<evidence type="ECO:0000256" key="15">
    <source>
        <dbReference type="PIRSR" id="PIRSR000099-2"/>
    </source>
</evidence>
<evidence type="ECO:0000256" key="13">
    <source>
        <dbReference type="PIRNR" id="PIRNR000099"/>
    </source>
</evidence>
<name>A0A2H0W780_9BACT</name>
<comment type="function">
    <text evidence="1 12">Catalyzes the sequential NAD-dependent oxidations of L-histidinol to L-histidinaldehyde and then to L-histidine.</text>
</comment>
<evidence type="ECO:0000256" key="16">
    <source>
        <dbReference type="PIRSR" id="PIRSR000099-3"/>
    </source>
</evidence>
<feature type="binding site" evidence="12 17">
    <location>
        <position position="418"/>
    </location>
    <ligand>
        <name>Zn(2+)</name>
        <dbReference type="ChEBI" id="CHEBI:29105"/>
    </ligand>
</feature>
<dbReference type="PROSITE" id="PS00611">
    <property type="entry name" value="HISOL_DEHYDROGENASE"/>
    <property type="match status" value="1"/>
</dbReference>
<dbReference type="FunFam" id="3.40.50.1980:FF:000001">
    <property type="entry name" value="Histidinol dehydrogenase"/>
    <property type="match status" value="1"/>
</dbReference>
<feature type="binding site" evidence="12 16">
    <location>
        <position position="326"/>
    </location>
    <ligand>
        <name>substrate</name>
    </ligand>
</feature>
<accession>A0A2H0W780</accession>
<keyword evidence="10 12" id="KW-0368">Histidine biosynthesis</keyword>
<evidence type="ECO:0000256" key="6">
    <source>
        <dbReference type="ARBA" id="ARBA00022723"/>
    </source>
</evidence>
<evidence type="ECO:0000256" key="3">
    <source>
        <dbReference type="ARBA" id="ARBA00010178"/>
    </source>
</evidence>
<dbReference type="PANTHER" id="PTHR21256">
    <property type="entry name" value="HISTIDINOL DEHYDROGENASE HDH"/>
    <property type="match status" value="1"/>
</dbReference>
<evidence type="ECO:0000256" key="7">
    <source>
        <dbReference type="ARBA" id="ARBA00022833"/>
    </source>
</evidence>
<dbReference type="FunFam" id="3.40.50.1980:FF:000002">
    <property type="entry name" value="Histidinol dehydrogenase, chloroplastic"/>
    <property type="match status" value="1"/>
</dbReference>
<feature type="binding site" evidence="12 16">
    <location>
        <position position="236"/>
    </location>
    <ligand>
        <name>substrate</name>
    </ligand>
</feature>
<comment type="catalytic activity">
    <reaction evidence="11 12">
        <text>L-histidinol + 2 NAD(+) + H2O = L-histidine + 2 NADH + 3 H(+)</text>
        <dbReference type="Rhea" id="RHEA:20641"/>
        <dbReference type="ChEBI" id="CHEBI:15377"/>
        <dbReference type="ChEBI" id="CHEBI:15378"/>
        <dbReference type="ChEBI" id="CHEBI:57540"/>
        <dbReference type="ChEBI" id="CHEBI:57595"/>
        <dbReference type="ChEBI" id="CHEBI:57699"/>
        <dbReference type="ChEBI" id="CHEBI:57945"/>
        <dbReference type="EC" id="1.1.1.23"/>
    </reaction>
</comment>
<dbReference type="PANTHER" id="PTHR21256:SF2">
    <property type="entry name" value="HISTIDINE BIOSYNTHESIS TRIFUNCTIONAL PROTEIN"/>
    <property type="match status" value="1"/>
</dbReference>
<comment type="similarity">
    <text evidence="3 12 13 18">Belongs to the histidinol dehydrogenase family.</text>
</comment>
<feature type="active site" description="Proton acceptor" evidence="12 14">
    <location>
        <position position="326"/>
    </location>
</feature>
<keyword evidence="9 12" id="KW-0520">NAD</keyword>
<evidence type="ECO:0000256" key="10">
    <source>
        <dbReference type="ARBA" id="ARBA00023102"/>
    </source>
</evidence>
<dbReference type="Gene3D" id="3.40.50.1980">
    <property type="entry name" value="Nitrogenase molybdenum iron protein domain"/>
    <property type="match status" value="2"/>
</dbReference>
<evidence type="ECO:0000256" key="1">
    <source>
        <dbReference type="ARBA" id="ARBA00003850"/>
    </source>
</evidence>
<dbReference type="EMBL" id="PEZW01000009">
    <property type="protein sequence ID" value="PIS07874.1"/>
    <property type="molecule type" value="Genomic_DNA"/>
</dbReference>
<dbReference type="CDD" id="cd06572">
    <property type="entry name" value="Histidinol_dh"/>
    <property type="match status" value="1"/>
</dbReference>
<evidence type="ECO:0000256" key="5">
    <source>
        <dbReference type="ARBA" id="ARBA00022605"/>
    </source>
</evidence>
<reference evidence="20" key="1">
    <citation type="submission" date="2017-09" db="EMBL/GenBank/DDBJ databases">
        <title>Depth-based differentiation of microbial function through sediment-hosted aquifers and enrichment of novel symbionts in the deep terrestrial subsurface.</title>
        <authorList>
            <person name="Probst A.J."/>
            <person name="Ladd B."/>
            <person name="Jarett J.K."/>
            <person name="Geller-Mcgrath D.E."/>
            <person name="Sieber C.M.K."/>
            <person name="Emerson J.B."/>
            <person name="Anantharaman K."/>
            <person name="Thomas B.C."/>
            <person name="Malmstrom R."/>
            <person name="Stieglmeier M."/>
            <person name="Klingl A."/>
            <person name="Woyke T."/>
            <person name="Ryan C.M."/>
            <person name="Banfield J.F."/>
        </authorList>
    </citation>
    <scope>NUCLEOTIDE SEQUENCE [LARGE SCALE GENOMIC DNA]</scope>
</reference>
<dbReference type="NCBIfam" id="TIGR00069">
    <property type="entry name" value="hisD"/>
    <property type="match status" value="1"/>
</dbReference>
<dbReference type="GO" id="GO:0005829">
    <property type="term" value="C:cytosol"/>
    <property type="evidence" value="ECO:0007669"/>
    <property type="project" value="TreeGrafter"/>
</dbReference>
<evidence type="ECO:0000256" key="14">
    <source>
        <dbReference type="PIRSR" id="PIRSR000099-1"/>
    </source>
</evidence>
<evidence type="ECO:0000256" key="4">
    <source>
        <dbReference type="ARBA" id="ARBA00012965"/>
    </source>
</evidence>
<evidence type="ECO:0000256" key="2">
    <source>
        <dbReference type="ARBA" id="ARBA00004940"/>
    </source>
</evidence>
<feature type="binding site" evidence="12 17">
    <location>
        <position position="359"/>
    </location>
    <ligand>
        <name>Zn(2+)</name>
        <dbReference type="ChEBI" id="CHEBI:29105"/>
    </ligand>
</feature>
<evidence type="ECO:0000256" key="18">
    <source>
        <dbReference type="RuleBase" id="RU004175"/>
    </source>
</evidence>
<keyword evidence="8 12" id="KW-0560">Oxidoreductase</keyword>
<dbReference type="GO" id="GO:0000105">
    <property type="term" value="P:L-histidine biosynthetic process"/>
    <property type="evidence" value="ECO:0007669"/>
    <property type="project" value="UniProtKB-UniRule"/>
</dbReference>
<dbReference type="PRINTS" id="PR00083">
    <property type="entry name" value="HOLDHDRGNASE"/>
</dbReference>
<sequence>MKTLTLEKMSPKKIIALCRRPSTVTVKDMERTSKIISSVKKEGDRAVSRYTAMFDGANINNIKVSANKITRAWKTLNNQTRQALILAQKSIFDFHCLENPKDIHLAKNGAKLSRKSIAIEKVGLYIPSGQAPLVSTVLMLGVPAKIAGCKRVVICTPPSKSGEINSNILATAKIVGIQEIYRVGGVQAIAALAYGTESIPKVDKIFGPGNRFVTTAKMIVSADQDGAAIDMPAGPSELLVIADRFARADFIAADLLSQAEHSSDSQVILVCTDEIKIREIELEIRKQILGLPRKKIIEQVLEKSYSIIAKDVNSAIKFANTYAPEHLILNVKNFRSFEKKIQNAGSVFLGQLSPESAGDYASGPNHTLPTSGYARTWSGLSVESFTKNITFQELDQDAIKYLSSPVKTLAKIEGLEAHSKAMEIREKFNN</sequence>
<dbReference type="GO" id="GO:0051287">
    <property type="term" value="F:NAD binding"/>
    <property type="evidence" value="ECO:0007669"/>
    <property type="project" value="InterPro"/>
</dbReference>
<dbReference type="SUPFAM" id="SSF53720">
    <property type="entry name" value="ALDH-like"/>
    <property type="match status" value="1"/>
</dbReference>
<keyword evidence="5 12" id="KW-0028">Amino-acid biosynthesis</keyword>
<comment type="caution">
    <text evidence="19">The sequence shown here is derived from an EMBL/GenBank/DDBJ whole genome shotgun (WGS) entry which is preliminary data.</text>
</comment>
<feature type="binding site" evidence="12 17">
    <location>
        <position position="258"/>
    </location>
    <ligand>
        <name>Zn(2+)</name>
        <dbReference type="ChEBI" id="CHEBI:29105"/>
    </ligand>
</feature>
<dbReference type="AlphaFoldDB" id="A0A2H0W780"/>
<protein>
    <recommendedName>
        <fullName evidence="4 12">Histidinol dehydrogenase</fullName>
        <shortName evidence="12">HDH</shortName>
        <ecNumber evidence="4 12">1.1.1.23</ecNumber>
    </recommendedName>
</protein>
<keyword evidence="6 12" id="KW-0479">Metal-binding</keyword>
<gene>
    <name evidence="12 19" type="primary">hisD</name>
    <name evidence="19" type="ORF">COT78_01420</name>
</gene>
<evidence type="ECO:0000256" key="11">
    <source>
        <dbReference type="ARBA" id="ARBA00049489"/>
    </source>
</evidence>
<organism evidence="19 20">
    <name type="scientific">Candidatus Berkelbacteria bacterium CG10_big_fil_rev_8_21_14_0_10_43_13</name>
    <dbReference type="NCBI Taxonomy" id="1974514"/>
    <lineage>
        <taxon>Bacteria</taxon>
        <taxon>Candidatus Berkelbacteria</taxon>
    </lineage>
</organism>
<dbReference type="InterPro" id="IPR001692">
    <property type="entry name" value="Histidinol_DH_CS"/>
</dbReference>
<keyword evidence="7 12" id="KW-0862">Zinc</keyword>
<dbReference type="HAMAP" id="MF_01024">
    <property type="entry name" value="HisD"/>
    <property type="match status" value="1"/>
</dbReference>